<keyword evidence="2" id="KW-0574">Periplasm</keyword>
<dbReference type="PANTHER" id="PTHR30006:SF2">
    <property type="entry name" value="ABC TRANSPORTER SUBSTRATE-BINDING PROTEIN"/>
    <property type="match status" value="1"/>
</dbReference>
<dbReference type="Proteomes" id="UP001165667">
    <property type="component" value="Unassembled WGS sequence"/>
</dbReference>
<dbReference type="GO" id="GO:0030975">
    <property type="term" value="F:thiamine binding"/>
    <property type="evidence" value="ECO:0007669"/>
    <property type="project" value="TreeGrafter"/>
</dbReference>
<protein>
    <submittedName>
        <fullName evidence="4">Extracellular solute-binding protein</fullName>
    </submittedName>
</protein>
<dbReference type="AlphaFoldDB" id="A0AA41YXU4"/>
<dbReference type="InterPro" id="IPR006059">
    <property type="entry name" value="SBP"/>
</dbReference>
<dbReference type="SUPFAM" id="SSF53850">
    <property type="entry name" value="Periplasmic binding protein-like II"/>
    <property type="match status" value="1"/>
</dbReference>
<dbReference type="GO" id="GO:0030976">
    <property type="term" value="F:thiamine pyrophosphate binding"/>
    <property type="evidence" value="ECO:0007669"/>
    <property type="project" value="TreeGrafter"/>
</dbReference>
<proteinExistence type="predicted"/>
<keyword evidence="1 3" id="KW-0732">Signal</keyword>
<comment type="caution">
    <text evidence="4">The sequence shown here is derived from an EMBL/GenBank/DDBJ whole genome shotgun (WGS) entry which is preliminary data.</text>
</comment>
<evidence type="ECO:0000256" key="1">
    <source>
        <dbReference type="ARBA" id="ARBA00022729"/>
    </source>
</evidence>
<dbReference type="PANTHER" id="PTHR30006">
    <property type="entry name" value="THIAMINE-BINDING PERIPLASMIC PROTEIN-RELATED"/>
    <property type="match status" value="1"/>
</dbReference>
<dbReference type="RefSeq" id="WP_282585672.1">
    <property type="nucleotide sequence ID" value="NZ_JAMOIM010000009.1"/>
</dbReference>
<reference evidence="4" key="1">
    <citation type="submission" date="2022-05" db="EMBL/GenBank/DDBJ databases">
        <authorList>
            <person name="Pankratov T."/>
        </authorList>
    </citation>
    <scope>NUCLEOTIDE SEQUENCE</scope>
    <source>
        <strain evidence="4">BP6-180914</strain>
    </source>
</reference>
<feature type="chain" id="PRO_5041258765" evidence="3">
    <location>
        <begin position="31"/>
        <end position="346"/>
    </location>
</feature>
<name>A0AA41YXU4_9HYPH</name>
<gene>
    <name evidence="4" type="ORF">M8523_14845</name>
</gene>
<dbReference type="GO" id="GO:0015888">
    <property type="term" value="P:thiamine transport"/>
    <property type="evidence" value="ECO:0007669"/>
    <property type="project" value="TreeGrafter"/>
</dbReference>
<evidence type="ECO:0000313" key="5">
    <source>
        <dbReference type="Proteomes" id="UP001165667"/>
    </source>
</evidence>
<feature type="signal peptide" evidence="3">
    <location>
        <begin position="1"/>
        <end position="30"/>
    </location>
</feature>
<dbReference type="InterPro" id="IPR006311">
    <property type="entry name" value="TAT_signal"/>
</dbReference>
<accession>A0AA41YXU4</accession>
<evidence type="ECO:0000313" key="4">
    <source>
        <dbReference type="EMBL" id="MCW6509300.1"/>
    </source>
</evidence>
<sequence>MTGPMLTRRHFGALAGGLATAGLLRRAAFAANPGVVAATFPGAWEDAYRTVLTPMVKAAGFDLTVAPSMAQDQLAKVMASRSHPAYDSLLMSPGQTAVATENDLIQKIDPSKIPNWSQLDPSFQTEWGPTVTVEVNGIAYNPDLVPAPKGYKDLFTNPAYAGKVSWTGFESNTAVMAYTQIAKIFGTGPDDMDAVFKLFKDHPESLSAVVDSTNHQMSMYQQGDIAVFMCSTNNVAHLKSLGLKAEFVHPETGSPAAPVYLHLTKGAADPDGVYAYMNAAISKPAQEALQQPPTEMFPTNMGVDLTPSIAAYITKAQVKTLVYPDWVSINKNRGAWTKSFDAIVAK</sequence>
<evidence type="ECO:0000256" key="3">
    <source>
        <dbReference type="SAM" id="SignalP"/>
    </source>
</evidence>
<dbReference type="Gene3D" id="3.40.190.10">
    <property type="entry name" value="Periplasmic binding protein-like II"/>
    <property type="match status" value="2"/>
</dbReference>
<dbReference type="PROSITE" id="PS51318">
    <property type="entry name" value="TAT"/>
    <property type="match status" value="1"/>
</dbReference>
<dbReference type="Pfam" id="PF13416">
    <property type="entry name" value="SBP_bac_8"/>
    <property type="match status" value="1"/>
</dbReference>
<dbReference type="GO" id="GO:0030288">
    <property type="term" value="C:outer membrane-bounded periplasmic space"/>
    <property type="evidence" value="ECO:0007669"/>
    <property type="project" value="TreeGrafter"/>
</dbReference>
<organism evidence="4 5">
    <name type="scientific">Lichenifustis flavocetrariae</name>
    <dbReference type="NCBI Taxonomy" id="2949735"/>
    <lineage>
        <taxon>Bacteria</taxon>
        <taxon>Pseudomonadati</taxon>
        <taxon>Pseudomonadota</taxon>
        <taxon>Alphaproteobacteria</taxon>
        <taxon>Hyphomicrobiales</taxon>
        <taxon>Lichenihabitantaceae</taxon>
        <taxon>Lichenifustis</taxon>
    </lineage>
</organism>
<evidence type="ECO:0000256" key="2">
    <source>
        <dbReference type="ARBA" id="ARBA00022764"/>
    </source>
</evidence>
<dbReference type="EMBL" id="JAMOIM010000009">
    <property type="protein sequence ID" value="MCW6509300.1"/>
    <property type="molecule type" value="Genomic_DNA"/>
</dbReference>
<keyword evidence="5" id="KW-1185">Reference proteome</keyword>